<dbReference type="InterPro" id="IPR013747">
    <property type="entry name" value="ACP_syn_III_C"/>
</dbReference>
<comment type="caution">
    <text evidence="4">The sequence shown here is derived from an EMBL/GenBank/DDBJ whole genome shotgun (WGS) entry which is preliminary data.</text>
</comment>
<dbReference type="InterPro" id="IPR016039">
    <property type="entry name" value="Thiolase-like"/>
</dbReference>
<protein>
    <submittedName>
        <fullName evidence="4">3-oxoacyl-[acyl-carrier-protein] synthase III</fullName>
    </submittedName>
</protein>
<dbReference type="SUPFAM" id="SSF53901">
    <property type="entry name" value="Thiolase-like"/>
    <property type="match status" value="2"/>
</dbReference>
<evidence type="ECO:0000313" key="4">
    <source>
        <dbReference type="EMBL" id="PXX23106.1"/>
    </source>
</evidence>
<reference evidence="4 5" key="1">
    <citation type="submission" date="2018-05" db="EMBL/GenBank/DDBJ databases">
        <title>Comparative genomics of bacterial root endophytes of switchgrass collected from native prairies over two seasons.</title>
        <authorList>
            <person name="Tang Y."/>
        </authorList>
    </citation>
    <scope>NUCLEOTIDE SEQUENCE [LARGE SCALE GENOMIC DNA]</scope>
    <source>
        <strain evidence="4 5">NFIX32</strain>
    </source>
</reference>
<dbReference type="Pfam" id="PF08541">
    <property type="entry name" value="ACP_syn_III_C"/>
    <property type="match status" value="1"/>
</dbReference>
<dbReference type="Proteomes" id="UP000247755">
    <property type="component" value="Unassembled WGS sequence"/>
</dbReference>
<organism evidence="4 5">
    <name type="scientific">Burkholderia pyrrocinia</name>
    <name type="common">Pseudomonas pyrrocinia</name>
    <dbReference type="NCBI Taxonomy" id="60550"/>
    <lineage>
        <taxon>Bacteria</taxon>
        <taxon>Pseudomonadati</taxon>
        <taxon>Pseudomonadota</taxon>
        <taxon>Betaproteobacteria</taxon>
        <taxon>Burkholderiales</taxon>
        <taxon>Burkholderiaceae</taxon>
        <taxon>Burkholderia</taxon>
        <taxon>Burkholderia cepacia complex</taxon>
    </lineage>
</organism>
<keyword evidence="2" id="KW-0012">Acyltransferase</keyword>
<keyword evidence="1" id="KW-0808">Transferase</keyword>
<name>A0A318I176_BURPY</name>
<dbReference type="AlphaFoldDB" id="A0A318I176"/>
<accession>A0A318I176</accession>
<dbReference type="EMBL" id="QJJY01000036">
    <property type="protein sequence ID" value="PXX23106.1"/>
    <property type="molecule type" value="Genomic_DNA"/>
</dbReference>
<evidence type="ECO:0000313" key="5">
    <source>
        <dbReference type="Proteomes" id="UP000247755"/>
    </source>
</evidence>
<evidence type="ECO:0000259" key="3">
    <source>
        <dbReference type="Pfam" id="PF08541"/>
    </source>
</evidence>
<dbReference type="PANTHER" id="PTHR34069:SF2">
    <property type="entry name" value="BETA-KETOACYL-[ACYL-CARRIER-PROTEIN] SYNTHASE III"/>
    <property type="match status" value="1"/>
</dbReference>
<proteinExistence type="predicted"/>
<evidence type="ECO:0000256" key="1">
    <source>
        <dbReference type="ARBA" id="ARBA00022679"/>
    </source>
</evidence>
<dbReference type="Gene3D" id="3.40.47.10">
    <property type="match status" value="2"/>
</dbReference>
<gene>
    <name evidence="4" type="ORF">NA66_103634</name>
</gene>
<dbReference type="GO" id="GO:0016746">
    <property type="term" value="F:acyltransferase activity"/>
    <property type="evidence" value="ECO:0007669"/>
    <property type="project" value="UniProtKB-KW"/>
</dbReference>
<evidence type="ECO:0000256" key="2">
    <source>
        <dbReference type="ARBA" id="ARBA00023315"/>
    </source>
</evidence>
<sequence length="299" mass="31252">MQAVYADTLRWRDSVAPAATSSDSRSGAGFAAGGVVAAEPCLSLSDMALTAAQTLIAALPPAQTAPPDQIIVCANSFEHDLALSCACRLHHALGSNRSPFAIGLLHGVSPLMALDAAMALMAADTQLSTILIVAAERWRAPFSRRVGALAVLSDGAAALLVARRPGPGWCVRHLSIQTPCGAYPLATETNYVDTVTLAHVIGETCARVELGPAELDWIVPAAINPRLIHEVSVRCALPAERVWADEDAPGCFGVADLPVRLDGLLRSIAPVSHQHMLVWSAGFQGQVGCALLEFCGDAP</sequence>
<feature type="domain" description="Beta-ketoacyl-[acyl-carrier-protein] synthase III C-terminal" evidence="3">
    <location>
        <begin position="206"/>
        <end position="293"/>
    </location>
</feature>
<dbReference type="GO" id="GO:0044550">
    <property type="term" value="P:secondary metabolite biosynthetic process"/>
    <property type="evidence" value="ECO:0007669"/>
    <property type="project" value="TreeGrafter"/>
</dbReference>
<dbReference type="PANTHER" id="PTHR34069">
    <property type="entry name" value="3-OXOACYL-[ACYL-CARRIER-PROTEIN] SYNTHASE 3"/>
    <property type="match status" value="1"/>
</dbReference>